<dbReference type="EMBL" id="JABKKF010000017">
    <property type="protein sequence ID" value="NPD93161.1"/>
    <property type="molecule type" value="Genomic_DNA"/>
</dbReference>
<keyword evidence="1" id="KW-0472">Membrane</keyword>
<organism evidence="3 4">
    <name type="scientific">Xylanibacter muris</name>
    <dbReference type="NCBI Taxonomy" id="2736290"/>
    <lineage>
        <taxon>Bacteria</taxon>
        <taxon>Pseudomonadati</taxon>
        <taxon>Bacteroidota</taxon>
        <taxon>Bacteroidia</taxon>
        <taxon>Bacteroidales</taxon>
        <taxon>Prevotellaceae</taxon>
        <taxon>Xylanibacter</taxon>
    </lineage>
</organism>
<feature type="transmembrane region" description="Helical" evidence="1">
    <location>
        <begin position="251"/>
        <end position="269"/>
    </location>
</feature>
<dbReference type="Proteomes" id="UP000714420">
    <property type="component" value="Unassembled WGS sequence"/>
</dbReference>
<keyword evidence="1" id="KW-1133">Transmembrane helix</keyword>
<feature type="transmembrane region" description="Helical" evidence="1">
    <location>
        <begin position="275"/>
        <end position="294"/>
    </location>
</feature>
<keyword evidence="4" id="KW-1185">Reference proteome</keyword>
<feature type="transmembrane region" description="Helical" evidence="1">
    <location>
        <begin position="179"/>
        <end position="200"/>
    </location>
</feature>
<proteinExistence type="predicted"/>
<protein>
    <submittedName>
        <fullName evidence="3">Zinc ribbon domain-containing protein</fullName>
    </submittedName>
</protein>
<reference evidence="3 4" key="1">
    <citation type="submission" date="2020-05" db="EMBL/GenBank/DDBJ databases">
        <title>Distinct polysaccharide utilization as determinants for interspecies competition between intestinal Prevotella spp.</title>
        <authorList>
            <person name="Galvez E.J.C."/>
            <person name="Iljazovic A."/>
            <person name="Strowig T."/>
        </authorList>
    </citation>
    <scope>NUCLEOTIDE SEQUENCE [LARGE SCALE GENOMIC DNA]</scope>
    <source>
        <strain evidence="3 4">PMUR</strain>
    </source>
</reference>
<feature type="transmembrane region" description="Helical" evidence="1">
    <location>
        <begin position="220"/>
        <end position="239"/>
    </location>
</feature>
<feature type="transmembrane region" description="Helical" evidence="1">
    <location>
        <begin position="139"/>
        <end position="158"/>
    </location>
</feature>
<keyword evidence="1" id="KW-0812">Transmembrane</keyword>
<feature type="signal peptide" evidence="2">
    <location>
        <begin position="1"/>
        <end position="23"/>
    </location>
</feature>
<keyword evidence="2" id="KW-0732">Signal</keyword>
<name>A0ABX2AT79_9BACT</name>
<accession>A0ABX2AT79</accession>
<evidence type="ECO:0000313" key="3">
    <source>
        <dbReference type="EMBL" id="NPD93161.1"/>
    </source>
</evidence>
<feature type="chain" id="PRO_5047269064" evidence="2">
    <location>
        <begin position="24"/>
        <end position="324"/>
    </location>
</feature>
<dbReference type="RefSeq" id="WP_172277304.1">
    <property type="nucleotide sequence ID" value="NZ_CASGMU010000020.1"/>
</dbReference>
<comment type="caution">
    <text evidence="3">The sequence shown here is derived from an EMBL/GenBank/DDBJ whole genome shotgun (WGS) entry which is preliminary data.</text>
</comment>
<evidence type="ECO:0000256" key="2">
    <source>
        <dbReference type="SAM" id="SignalP"/>
    </source>
</evidence>
<evidence type="ECO:0000313" key="4">
    <source>
        <dbReference type="Proteomes" id="UP000714420"/>
    </source>
</evidence>
<sequence>MNLLRIHAVYLVVLTLTSCYNQASDTPDAWNLTDQQIDSISFSTTHHYSQNYNFIVKGDSIVLICQRPNETAYDSITIYHNNRIVVADILTLPEDTTDSVWVKVARDQTTQGWVHEKELLKNVEPDDPISQFISTFSDVHLLIFLALLVITCAIYGLVKLSKRNAHIVHFNDIDSFYPTLLALNIAFSATLYASIQMFGADSWRHFYYHPSLNPFTLPPHLGLFITSVWSMIIILIAVIDELRRILTFGDAILYLSGLAATCAVNYVVFSITTLYYIGYILFIAYCIFAIHRYLHNSHSTYLCGRCGAKLMRKGKCPQCGTINE</sequence>
<dbReference type="PROSITE" id="PS51257">
    <property type="entry name" value="PROKAR_LIPOPROTEIN"/>
    <property type="match status" value="1"/>
</dbReference>
<gene>
    <name evidence="3" type="ORF">HPS56_12610</name>
</gene>
<evidence type="ECO:0000256" key="1">
    <source>
        <dbReference type="SAM" id="Phobius"/>
    </source>
</evidence>